<dbReference type="GO" id="GO:0005737">
    <property type="term" value="C:cytoplasm"/>
    <property type="evidence" value="ECO:0007669"/>
    <property type="project" value="GOC"/>
</dbReference>
<protein>
    <recommendedName>
        <fullName evidence="2">STEEP1 domain-containing protein</fullName>
    </recommendedName>
</protein>
<proteinExistence type="inferred from homology"/>
<dbReference type="PANTHER" id="PTHR46355:SF1">
    <property type="entry name" value="STING ER EXIT PROTEIN"/>
    <property type="match status" value="1"/>
</dbReference>
<name>A0A074YV60_AURSE</name>
<evidence type="ECO:0000313" key="4">
    <source>
        <dbReference type="Proteomes" id="UP000030641"/>
    </source>
</evidence>
<dbReference type="GO" id="GO:0006888">
    <property type="term" value="P:endoplasmic reticulum to Golgi vesicle-mediated transport"/>
    <property type="evidence" value="ECO:0007669"/>
    <property type="project" value="TreeGrafter"/>
</dbReference>
<dbReference type="OrthoDB" id="418131at2759"/>
<dbReference type="RefSeq" id="XP_013348539.1">
    <property type="nucleotide sequence ID" value="XM_013493085.1"/>
</dbReference>
<dbReference type="OMA" id="FVKTSDM"/>
<dbReference type="InterPro" id="IPR029704">
    <property type="entry name" value="STEEP-like"/>
</dbReference>
<dbReference type="AlphaFoldDB" id="A0A074YV60"/>
<dbReference type="GO" id="GO:0090158">
    <property type="term" value="P:endoplasmic reticulum membrane organization"/>
    <property type="evidence" value="ECO:0007669"/>
    <property type="project" value="TreeGrafter"/>
</dbReference>
<feature type="domain" description="STEEP1" evidence="2">
    <location>
        <begin position="4"/>
        <end position="123"/>
    </location>
</feature>
<dbReference type="Pfam" id="PF25809">
    <property type="entry name" value="STEEP1"/>
    <property type="match status" value="1"/>
</dbReference>
<dbReference type="STRING" id="1043005.A0A074YV60"/>
<evidence type="ECO:0000256" key="1">
    <source>
        <dbReference type="ARBA" id="ARBA00024205"/>
    </source>
</evidence>
<dbReference type="EMBL" id="KL584749">
    <property type="protein sequence ID" value="KER00045.1"/>
    <property type="molecule type" value="Genomic_DNA"/>
</dbReference>
<dbReference type="PANTHER" id="PTHR46355">
    <property type="entry name" value="UPF0428 PROTEIN CXORF56"/>
    <property type="match status" value="1"/>
</dbReference>
<organism evidence="3 4">
    <name type="scientific">Aureobasidium subglaciale (strain EXF-2481)</name>
    <name type="common">Aureobasidium pullulans var. subglaciale</name>
    <dbReference type="NCBI Taxonomy" id="1043005"/>
    <lineage>
        <taxon>Eukaryota</taxon>
        <taxon>Fungi</taxon>
        <taxon>Dikarya</taxon>
        <taxon>Ascomycota</taxon>
        <taxon>Pezizomycotina</taxon>
        <taxon>Dothideomycetes</taxon>
        <taxon>Dothideomycetidae</taxon>
        <taxon>Dothideales</taxon>
        <taxon>Saccotheciaceae</taxon>
        <taxon>Aureobasidium</taxon>
    </lineage>
</organism>
<evidence type="ECO:0000259" key="2">
    <source>
        <dbReference type="Pfam" id="PF25809"/>
    </source>
</evidence>
<gene>
    <name evidence="3" type="ORF">AUEXF2481DRAFT_24406</name>
</gene>
<comment type="similarity">
    <text evidence="1">Belongs to the STEEP1 family.</text>
</comment>
<sequence length="138" mass="15033">MSSPEKIIHTYHCICTQLVLATTTPLSTLKPRTSDSSLILPLPDLSATTNHYALLTNTTLDTAPTIIRLEDGFEKRYFHKCNRCDLSVGYSLDKSQSEDGKGMKGEVVFLLQGGLVGTENMKAAKDMEGEIGRVGVKG</sequence>
<keyword evidence="4" id="KW-1185">Reference proteome</keyword>
<reference evidence="3 4" key="1">
    <citation type="journal article" date="2014" name="BMC Genomics">
        <title>Genome sequencing of four Aureobasidium pullulans varieties: biotechnological potential, stress tolerance, and description of new species.</title>
        <authorList>
            <person name="Gostin Ar C."/>
            <person name="Ohm R.A."/>
            <person name="Kogej T."/>
            <person name="Sonjak S."/>
            <person name="Turk M."/>
            <person name="Zajc J."/>
            <person name="Zalar P."/>
            <person name="Grube M."/>
            <person name="Sun H."/>
            <person name="Han J."/>
            <person name="Sharma A."/>
            <person name="Chiniquy J."/>
            <person name="Ngan C.Y."/>
            <person name="Lipzen A."/>
            <person name="Barry K."/>
            <person name="Grigoriev I.V."/>
            <person name="Gunde-Cimerman N."/>
        </authorList>
    </citation>
    <scope>NUCLEOTIDE SEQUENCE [LARGE SCALE GENOMIC DNA]</scope>
    <source>
        <strain evidence="3 4">EXF-2481</strain>
    </source>
</reference>
<dbReference type="InParanoid" id="A0A074YV60"/>
<dbReference type="GeneID" id="25362753"/>
<dbReference type="HOGENOM" id="CLU_099097_1_0_1"/>
<evidence type="ECO:0000313" key="3">
    <source>
        <dbReference type="EMBL" id="KER00045.1"/>
    </source>
</evidence>
<accession>A0A074YV60</accession>
<dbReference type="InterPro" id="IPR057965">
    <property type="entry name" value="STEEP1_dom"/>
</dbReference>
<dbReference type="Proteomes" id="UP000030641">
    <property type="component" value="Unassembled WGS sequence"/>
</dbReference>